<sequence length="1069" mass="115622">MLKMQLPMKKAEEGGDTAEDEKEHPELLSESAFTAAADRLQETTEKPGFPLLTKEAVYEWFGLHLKPAKRVEFMYGLLHMCQPLELRFLGSCLEDLARKDFHVLRDFEIRANSPNDLGLLTDTIDPVTRSKLLVCLSLLGSDNRECAGVLFRILSHVDPALLVSSYPDSPFDPFRALSGDSDGDGTQSRGFGPFIESRSGFLEQLAVLFTMASLHPAFLFHQRGKLRIQLEKLEHALLEEQTRQNYNQYNTHTQSRPQKQECLFASTEVCVNEKIQSHDLTSLHHSRKAERDAVHIEKIVLKGISWGKTDREYNFEVKWSDLSTSSVTKTHLELENFLLKLPKEHSTDTFERGILRLLNQGQKREGSEVEQSLKEKFLAAPHAFRHTGKVCVFFHCGSSSSHSLSCSLCNQVSSGKPYKEDCSEASSQEEDTEPYVQGHRKKPGNKSPNLNMWGAEGKRMDRGSDNKGLAEWKKKSCALKPTFSQNMKPVDAEGESPSTKPNARAAPDGSERGERKVGGVHYISNGTKSQLSPLAHNYKGKDNGRRQNTYGETSSESYSSPSSPQHDGRESFESEDEKGKDTDSHSDDSRKSVADPALVCPVTGEPTDALHPLIPLEQGGQEIHPEGTLHGTAVEFHQLHFAHHVPFPIPNGPAILATGTSPQQPDTKVGTELMMPHPGVVPTPSVTLDDPEKCSSEAPSAIQSFNTSVLGLQSPGSSVLQPILQRFKTAGAQSGTESGVLVPPPHQSPMGAISVVPSGTPFPPALQAAYARADQVLSSVTLPESHTKPQGLTLPSALPPSFSLSVPSTGIPPMGTVGSIGTASSSQVPAPVVPTHTPGPAPSPIPALTHSTAQSDANSYINSSASNSIPQLQQLPAAQQVLCCNACGCRGSCGSSHAPNYYFPTQIAPRQVFNIPPIFQLTSLCSSSYINQLTQATQSNGASQVPFYPGAPTAFAGGTLLHPHSHTHSDHVLSSQTASFGLQQMTAFNRFYQPIYTTMVQGTGSGPAMGLGAVSGGINKKNGSISCYNCGGGGHYAQDCKQPPIDATQQGGFRLKYAPHSEALDNNPD</sequence>
<evidence type="ECO:0000256" key="1">
    <source>
        <dbReference type="PROSITE-ProRule" id="PRU00047"/>
    </source>
</evidence>
<gene>
    <name evidence="4" type="primary">ZCCHC2</name>
</gene>
<dbReference type="PANTHER" id="PTHR46939">
    <property type="entry name" value="ZINC FINGER CCHC DOMAIN-CONTAINING PROTEIN 2"/>
    <property type="match status" value="1"/>
</dbReference>
<keyword evidence="5" id="KW-1185">Reference proteome</keyword>
<dbReference type="GO" id="GO:0003676">
    <property type="term" value="F:nucleic acid binding"/>
    <property type="evidence" value="ECO:0007669"/>
    <property type="project" value="InterPro"/>
</dbReference>
<dbReference type="Pfam" id="PF00098">
    <property type="entry name" value="zf-CCHC"/>
    <property type="match status" value="1"/>
</dbReference>
<dbReference type="SUPFAM" id="SSF57756">
    <property type="entry name" value="Retrovirus zinc finger-like domains"/>
    <property type="match status" value="1"/>
</dbReference>
<keyword evidence="1" id="KW-0479">Metal-binding</keyword>
<evidence type="ECO:0000313" key="4">
    <source>
        <dbReference type="Ensembl" id="ENSPNAP00000036581.1"/>
    </source>
</evidence>
<dbReference type="PANTHER" id="PTHR46939:SF1">
    <property type="entry name" value="ZINC FINGER CCHC DOMAIN-CONTAINING PROTEIN 2"/>
    <property type="match status" value="1"/>
</dbReference>
<dbReference type="InterPro" id="IPR001878">
    <property type="entry name" value="Znf_CCHC"/>
</dbReference>
<evidence type="ECO:0000259" key="3">
    <source>
        <dbReference type="PROSITE" id="PS50158"/>
    </source>
</evidence>
<dbReference type="GeneTree" id="ENSGT00520000055637"/>
<dbReference type="InterPro" id="IPR036875">
    <property type="entry name" value="Znf_CCHC_sf"/>
</dbReference>
<feature type="compositionally biased region" description="Basic and acidic residues" evidence="2">
    <location>
        <begin position="456"/>
        <end position="468"/>
    </location>
</feature>
<dbReference type="InterPro" id="IPR058599">
    <property type="entry name" value="PHAT_Smg/ZCCHC2-like"/>
</dbReference>
<name>A0A3B4EN31_PYGNA</name>
<dbReference type="OrthoDB" id="6361509at2759"/>
<keyword evidence="1" id="KW-0862">Zinc</keyword>
<reference evidence="4 5" key="1">
    <citation type="submission" date="2020-10" db="EMBL/GenBank/DDBJ databases">
        <title>Pygocentrus nattereri (red-bellied piranha) genome, fPygNat1, primary haplotype.</title>
        <authorList>
            <person name="Myers G."/>
            <person name="Meyer A."/>
            <person name="Karagic N."/>
            <person name="Pippel M."/>
            <person name="Winkler S."/>
            <person name="Tracey A."/>
            <person name="Wood J."/>
            <person name="Formenti G."/>
            <person name="Howe K."/>
            <person name="Fedrigo O."/>
            <person name="Jarvis E.D."/>
        </authorList>
    </citation>
    <scope>NUCLEOTIDE SEQUENCE [LARGE SCALE GENOMIC DNA]</scope>
</reference>
<keyword evidence="1" id="KW-0863">Zinc-finger</keyword>
<dbReference type="AlphaFoldDB" id="A0A3B4EN31"/>
<feature type="compositionally biased region" description="Low complexity" evidence="2">
    <location>
        <begin position="549"/>
        <end position="564"/>
    </location>
</feature>
<dbReference type="PROSITE" id="PS50158">
    <property type="entry name" value="ZF_CCHC"/>
    <property type="match status" value="1"/>
</dbReference>
<dbReference type="Gene3D" id="4.10.60.10">
    <property type="entry name" value="Zinc finger, CCHC-type"/>
    <property type="match status" value="1"/>
</dbReference>
<dbReference type="OMA" id="RIDKEYN"/>
<proteinExistence type="predicted"/>
<feature type="compositionally biased region" description="Basic and acidic residues" evidence="2">
    <location>
        <begin position="566"/>
        <end position="593"/>
    </location>
</feature>
<dbReference type="InterPro" id="IPR057327">
    <property type="entry name" value="Vts1_dom"/>
</dbReference>
<protein>
    <recommendedName>
        <fullName evidence="3">CCHC-type domain-containing protein</fullName>
    </recommendedName>
</protein>
<dbReference type="Ensembl" id="ENSPNAT00000031359.2">
    <property type="protein sequence ID" value="ENSPNAP00000036581.1"/>
    <property type="gene ID" value="ENSPNAG00000027536.2"/>
</dbReference>
<dbReference type="Pfam" id="PF26034">
    <property type="entry name" value="PHAT_SMAUG"/>
    <property type="match status" value="1"/>
</dbReference>
<dbReference type="InterPro" id="IPR042793">
    <property type="entry name" value="ZCCHC2"/>
</dbReference>
<organism evidence="4 5">
    <name type="scientific">Pygocentrus nattereri</name>
    <name type="common">Red-bellied piranha</name>
    <dbReference type="NCBI Taxonomy" id="42514"/>
    <lineage>
        <taxon>Eukaryota</taxon>
        <taxon>Metazoa</taxon>
        <taxon>Chordata</taxon>
        <taxon>Craniata</taxon>
        <taxon>Vertebrata</taxon>
        <taxon>Euteleostomi</taxon>
        <taxon>Actinopterygii</taxon>
        <taxon>Neopterygii</taxon>
        <taxon>Teleostei</taxon>
        <taxon>Ostariophysi</taxon>
        <taxon>Characiformes</taxon>
        <taxon>Characoidei</taxon>
        <taxon>Pygocentrus</taxon>
    </lineage>
</organism>
<dbReference type="GO" id="GO:0008270">
    <property type="term" value="F:zinc ion binding"/>
    <property type="evidence" value="ECO:0007669"/>
    <property type="project" value="UniProtKB-KW"/>
</dbReference>
<evidence type="ECO:0000313" key="5">
    <source>
        <dbReference type="Proteomes" id="UP001501920"/>
    </source>
</evidence>
<feature type="region of interest" description="Disordered" evidence="2">
    <location>
        <begin position="419"/>
        <end position="468"/>
    </location>
</feature>
<reference evidence="4" key="3">
    <citation type="submission" date="2025-09" db="UniProtKB">
        <authorList>
            <consortium name="Ensembl"/>
        </authorList>
    </citation>
    <scope>IDENTIFICATION</scope>
</reference>
<dbReference type="STRING" id="42514.ENSPNAP00000036581"/>
<feature type="region of interest" description="Disordered" evidence="2">
    <location>
        <begin position="480"/>
        <end position="601"/>
    </location>
</feature>
<evidence type="ECO:0000256" key="2">
    <source>
        <dbReference type="SAM" id="MobiDB-lite"/>
    </source>
</evidence>
<dbReference type="Pfam" id="PF25479">
    <property type="entry name" value="Vts1"/>
    <property type="match status" value="1"/>
</dbReference>
<feature type="domain" description="CCHC-type" evidence="3">
    <location>
        <begin position="1027"/>
        <end position="1042"/>
    </location>
</feature>
<dbReference type="Proteomes" id="UP001501920">
    <property type="component" value="Chromosome 24"/>
</dbReference>
<accession>A0A3B4EN31</accession>
<dbReference type="SMART" id="SM00343">
    <property type="entry name" value="ZnF_C2HC"/>
    <property type="match status" value="1"/>
</dbReference>
<feature type="region of interest" description="Disordered" evidence="2">
    <location>
        <begin position="1"/>
        <end position="25"/>
    </location>
</feature>
<reference evidence="4" key="2">
    <citation type="submission" date="2025-08" db="UniProtKB">
        <authorList>
            <consortium name="Ensembl"/>
        </authorList>
    </citation>
    <scope>IDENTIFICATION</scope>
</reference>